<proteinExistence type="predicted"/>
<dbReference type="GO" id="GO:0015293">
    <property type="term" value="F:symporter activity"/>
    <property type="evidence" value="ECO:0007669"/>
    <property type="project" value="UniProtKB-KW"/>
</dbReference>
<evidence type="ECO:0000313" key="8">
    <source>
        <dbReference type="EnsemblMetazoa" id="XP_031786387"/>
    </source>
</evidence>
<evidence type="ECO:0000256" key="2">
    <source>
        <dbReference type="ARBA" id="ARBA00022448"/>
    </source>
</evidence>
<keyword evidence="2" id="KW-0813">Transport</keyword>
<accession>A0A7M7QES0</accession>
<evidence type="ECO:0000256" key="6">
    <source>
        <dbReference type="ARBA" id="ARBA00023136"/>
    </source>
</evidence>
<protein>
    <recommendedName>
        <fullName evidence="10">Inorganic phosphate cotransporter</fullName>
    </recommendedName>
</protein>
<reference evidence="8" key="1">
    <citation type="submission" date="2021-01" db="UniProtKB">
        <authorList>
            <consortium name="EnsemblMetazoa"/>
        </authorList>
    </citation>
    <scope>IDENTIFICATION</scope>
</reference>
<keyword evidence="6 7" id="KW-0472">Membrane</keyword>
<evidence type="ECO:0008006" key="10">
    <source>
        <dbReference type="Google" id="ProtNLM"/>
    </source>
</evidence>
<dbReference type="GO" id="GO:0016020">
    <property type="term" value="C:membrane"/>
    <property type="evidence" value="ECO:0007669"/>
    <property type="project" value="UniProtKB-SubCell"/>
</dbReference>
<organism evidence="8 9">
    <name type="scientific">Nasonia vitripennis</name>
    <name type="common">Parasitic wasp</name>
    <dbReference type="NCBI Taxonomy" id="7425"/>
    <lineage>
        <taxon>Eukaryota</taxon>
        <taxon>Metazoa</taxon>
        <taxon>Ecdysozoa</taxon>
        <taxon>Arthropoda</taxon>
        <taxon>Hexapoda</taxon>
        <taxon>Insecta</taxon>
        <taxon>Pterygota</taxon>
        <taxon>Neoptera</taxon>
        <taxon>Endopterygota</taxon>
        <taxon>Hymenoptera</taxon>
        <taxon>Apocrita</taxon>
        <taxon>Proctotrupomorpha</taxon>
        <taxon>Chalcidoidea</taxon>
        <taxon>Pteromalidae</taxon>
        <taxon>Pteromalinae</taxon>
        <taxon>Nasonia</taxon>
    </lineage>
</organism>
<dbReference type="PANTHER" id="PTHR11662:SF399">
    <property type="entry name" value="FI19708P1-RELATED"/>
    <property type="match status" value="1"/>
</dbReference>
<dbReference type="OrthoDB" id="2985014at2759"/>
<feature type="transmembrane region" description="Helical" evidence="7">
    <location>
        <begin position="128"/>
        <end position="154"/>
    </location>
</feature>
<dbReference type="InterPro" id="IPR011701">
    <property type="entry name" value="MFS"/>
</dbReference>
<dbReference type="AlphaFoldDB" id="A0A7M7QES0"/>
<dbReference type="PANTHER" id="PTHR11662">
    <property type="entry name" value="SOLUTE CARRIER FAMILY 17"/>
    <property type="match status" value="1"/>
</dbReference>
<evidence type="ECO:0000256" key="5">
    <source>
        <dbReference type="ARBA" id="ARBA00022989"/>
    </source>
</evidence>
<name>A0A7M7QES0_NASVI</name>
<comment type="subcellular location">
    <subcellularLocation>
        <location evidence="1">Membrane</location>
        <topology evidence="1">Multi-pass membrane protein</topology>
    </subcellularLocation>
</comment>
<dbReference type="Proteomes" id="UP000002358">
    <property type="component" value="Chromosome 4"/>
</dbReference>
<sequence>MIVHSGSNWGFYTLITEMPTYMRSILNFNVQKSGTISALPYLAMWILGFPISWLSDYALKRGAPAECIRKVSNTIGLWVPALMMVVLCVVKTENKAALVMILVLAVGFNAGITSGFQINHIDLSPSFAGTLISITNCTGTFFGILAPLVCGAIIEDPTNPNQWQTVFYISALVYFLTNLIFVLFGKAERQPWSEPSDPNRRFRRFSTVYEPTSVAMVVPQLK</sequence>
<dbReference type="EnsemblMetazoa" id="XM_031930527">
    <property type="protein sequence ID" value="XP_031786387"/>
    <property type="gene ID" value="LOC116415716"/>
</dbReference>
<keyword evidence="5 7" id="KW-1133">Transmembrane helix</keyword>
<dbReference type="SMR" id="A0A7M7QES0"/>
<dbReference type="Pfam" id="PF07690">
    <property type="entry name" value="MFS_1"/>
    <property type="match status" value="1"/>
</dbReference>
<dbReference type="InterPro" id="IPR036259">
    <property type="entry name" value="MFS_trans_sf"/>
</dbReference>
<keyword evidence="4" id="KW-0769">Symport</keyword>
<feature type="transmembrane region" description="Helical" evidence="7">
    <location>
        <begin position="96"/>
        <end position="116"/>
    </location>
</feature>
<evidence type="ECO:0000313" key="9">
    <source>
        <dbReference type="Proteomes" id="UP000002358"/>
    </source>
</evidence>
<evidence type="ECO:0000256" key="7">
    <source>
        <dbReference type="SAM" id="Phobius"/>
    </source>
</evidence>
<keyword evidence="3 7" id="KW-0812">Transmembrane</keyword>
<dbReference type="RefSeq" id="XP_031786387.1">
    <property type="nucleotide sequence ID" value="XM_031930527.1"/>
</dbReference>
<dbReference type="SUPFAM" id="SSF103473">
    <property type="entry name" value="MFS general substrate transporter"/>
    <property type="match status" value="1"/>
</dbReference>
<feature type="transmembrane region" description="Helical" evidence="7">
    <location>
        <begin position="166"/>
        <end position="184"/>
    </location>
</feature>
<evidence type="ECO:0000256" key="1">
    <source>
        <dbReference type="ARBA" id="ARBA00004141"/>
    </source>
</evidence>
<evidence type="ECO:0000256" key="4">
    <source>
        <dbReference type="ARBA" id="ARBA00022847"/>
    </source>
</evidence>
<dbReference type="InterPro" id="IPR050382">
    <property type="entry name" value="MFS_Na/Anion_cotransporter"/>
</dbReference>
<dbReference type="InParanoid" id="A0A7M7QES0"/>
<dbReference type="Gene3D" id="1.20.1250.20">
    <property type="entry name" value="MFS general substrate transporter like domains"/>
    <property type="match status" value="1"/>
</dbReference>
<dbReference type="KEGG" id="nvi:116415716"/>
<feature type="transmembrane region" description="Helical" evidence="7">
    <location>
        <begin position="38"/>
        <end position="59"/>
    </location>
</feature>
<evidence type="ECO:0000256" key="3">
    <source>
        <dbReference type="ARBA" id="ARBA00022692"/>
    </source>
</evidence>
<dbReference type="GeneID" id="116415716"/>
<keyword evidence="9" id="KW-1185">Reference proteome</keyword>
<feature type="transmembrane region" description="Helical" evidence="7">
    <location>
        <begin position="71"/>
        <end position="90"/>
    </location>
</feature>
<dbReference type="GO" id="GO:0006820">
    <property type="term" value="P:monoatomic anion transport"/>
    <property type="evidence" value="ECO:0007669"/>
    <property type="project" value="TreeGrafter"/>
</dbReference>
<dbReference type="FunFam" id="1.20.1250.20:FF:000003">
    <property type="entry name" value="Solute carrier family 17 member 3"/>
    <property type="match status" value="1"/>
</dbReference>